<keyword evidence="3" id="KW-0732">Signal</keyword>
<comment type="similarity">
    <text evidence="1">Belongs to the bacterial secretin family.</text>
</comment>
<dbReference type="Pfam" id="PF13629">
    <property type="entry name" value="T2SS-T3SS_pil_N"/>
    <property type="match status" value="1"/>
</dbReference>
<feature type="domain" description="Type II/III secretion system secretin-like" evidence="4">
    <location>
        <begin position="262"/>
        <end position="422"/>
    </location>
</feature>
<dbReference type="AlphaFoldDB" id="A0A5K8A1P1"/>
<evidence type="ECO:0000313" key="6">
    <source>
        <dbReference type="EMBL" id="BBO86505.1"/>
    </source>
</evidence>
<evidence type="ECO:0000256" key="2">
    <source>
        <dbReference type="SAM" id="MobiDB-lite"/>
    </source>
</evidence>
<protein>
    <submittedName>
        <fullName evidence="6">General secretion pathway protein</fullName>
    </submittedName>
</protein>
<dbReference type="InterPro" id="IPR050810">
    <property type="entry name" value="Bact_Secretion_Sys_Channel"/>
</dbReference>
<dbReference type="Pfam" id="PF00263">
    <property type="entry name" value="Secretin"/>
    <property type="match status" value="1"/>
</dbReference>
<evidence type="ECO:0000256" key="1">
    <source>
        <dbReference type="RuleBase" id="RU004003"/>
    </source>
</evidence>
<dbReference type="InterPro" id="IPR004846">
    <property type="entry name" value="T2SS/T3SS_dom"/>
</dbReference>
<dbReference type="GO" id="GO:0009306">
    <property type="term" value="P:protein secretion"/>
    <property type="evidence" value="ECO:0007669"/>
    <property type="project" value="InterPro"/>
</dbReference>
<sequence length="481" mass="52078">MYASTRTNWIGILLAVFLLSGPGNLHADPCSGNDPARCRIDIELHKSVVKRTGRPITRISIADPEIADYHLITPTQILLITKKKAGTTNLIVWYDDETIDVFEVRVFVAGDLIQSIQDALHTIVPQADIHMRQGPNGLMLFGEVDGQESLDTVLKLVSGYVQAYTNLITVRGSQQVQLSVRIAEVSRSGLKQMGLGFLTNRDWSVGVFNSGSVETSSTNVLTNGEATRYLGSALEISSPFSSAFQLAVHSLNDDFMGILSVLKQQNLARLLASPTLVTMSGQEASFLVGGEFPVPMESNDGQTSIDYKTFGIMLRFTPMVVAPETITVRVEPEISTVDYSLSVTSGGVSVPGLKTRRGSTTLQLKDGQTFVMAGLLQEDSSTVTNKIPFLGDIPYLGSLFTSKEFEKNESELMIIVTPRLVRALNPDEVPRLPGEGEMGVVGDADFFLKNRTEVKPDGDPESATGQAAEVPEMIGGNGFAN</sequence>
<evidence type="ECO:0000259" key="4">
    <source>
        <dbReference type="Pfam" id="PF00263"/>
    </source>
</evidence>
<dbReference type="PANTHER" id="PTHR30332:SF17">
    <property type="entry name" value="TYPE IV PILIATION SYSTEM PROTEIN DR_0774-RELATED"/>
    <property type="match status" value="1"/>
</dbReference>
<reference evidence="6 7" key="1">
    <citation type="submission" date="2019-11" db="EMBL/GenBank/DDBJ databases">
        <title>Comparative genomics of hydrocarbon-degrading Desulfosarcina strains.</title>
        <authorList>
            <person name="Watanabe M."/>
            <person name="Kojima H."/>
            <person name="Fukui M."/>
        </authorList>
    </citation>
    <scope>NUCLEOTIDE SEQUENCE [LARGE SCALE GENOMIC DNA]</scope>
    <source>
        <strain evidence="6 7">28bB2T</strain>
    </source>
</reference>
<gene>
    <name evidence="6" type="ORF">DSCO28_70710</name>
</gene>
<evidence type="ECO:0000259" key="5">
    <source>
        <dbReference type="Pfam" id="PF13629"/>
    </source>
</evidence>
<dbReference type="KEGG" id="dov:DSCO28_70710"/>
<evidence type="ECO:0000256" key="3">
    <source>
        <dbReference type="SAM" id="SignalP"/>
    </source>
</evidence>
<proteinExistence type="inferred from homology"/>
<dbReference type="RefSeq" id="WP_155325776.1">
    <property type="nucleotide sequence ID" value="NZ_AP021876.1"/>
</dbReference>
<evidence type="ECO:0000313" key="7">
    <source>
        <dbReference type="Proteomes" id="UP000425960"/>
    </source>
</evidence>
<dbReference type="GO" id="GO:0015627">
    <property type="term" value="C:type II protein secretion system complex"/>
    <property type="evidence" value="ECO:0007669"/>
    <property type="project" value="TreeGrafter"/>
</dbReference>
<feature type="chain" id="PRO_5024356631" evidence="3">
    <location>
        <begin position="28"/>
        <end position="481"/>
    </location>
</feature>
<dbReference type="PRINTS" id="PR00811">
    <property type="entry name" value="BCTERIALGSPD"/>
</dbReference>
<accession>A0A5K8A1P1</accession>
<feature type="domain" description="Pilus formation protein N-terminal" evidence="5">
    <location>
        <begin position="40"/>
        <end position="106"/>
    </location>
</feature>
<dbReference type="Proteomes" id="UP000425960">
    <property type="component" value="Chromosome"/>
</dbReference>
<name>A0A5K8A1P1_9BACT</name>
<feature type="signal peptide" evidence="3">
    <location>
        <begin position="1"/>
        <end position="27"/>
    </location>
</feature>
<feature type="region of interest" description="Disordered" evidence="2">
    <location>
        <begin position="453"/>
        <end position="481"/>
    </location>
</feature>
<dbReference type="InterPro" id="IPR001775">
    <property type="entry name" value="GspD/PilQ"/>
</dbReference>
<dbReference type="EMBL" id="AP021876">
    <property type="protein sequence ID" value="BBO86505.1"/>
    <property type="molecule type" value="Genomic_DNA"/>
</dbReference>
<dbReference type="PANTHER" id="PTHR30332">
    <property type="entry name" value="PROBABLE GENERAL SECRETION PATHWAY PROTEIN D"/>
    <property type="match status" value="1"/>
</dbReference>
<dbReference type="InterPro" id="IPR032789">
    <property type="entry name" value="T2SS-T3SS_pil_N"/>
</dbReference>
<organism evidence="6 7">
    <name type="scientific">Desulfosarcina ovata subsp. sediminis</name>
    <dbReference type="NCBI Taxonomy" id="885957"/>
    <lineage>
        <taxon>Bacteria</taxon>
        <taxon>Pseudomonadati</taxon>
        <taxon>Thermodesulfobacteriota</taxon>
        <taxon>Desulfobacteria</taxon>
        <taxon>Desulfobacterales</taxon>
        <taxon>Desulfosarcinaceae</taxon>
        <taxon>Desulfosarcina</taxon>
    </lineage>
</organism>